<evidence type="ECO:0000256" key="1">
    <source>
        <dbReference type="SAM" id="MobiDB-lite"/>
    </source>
</evidence>
<proteinExistence type="predicted"/>
<accession>A0A7H1Q759</accession>
<dbReference type="KEGG" id="sgf:HEP81_05888"/>
<dbReference type="Proteomes" id="UP000516422">
    <property type="component" value="Chromosome"/>
</dbReference>
<organism evidence="2 3">
    <name type="scientific">Streptomyces griseofuscus</name>
    <dbReference type="NCBI Taxonomy" id="146922"/>
    <lineage>
        <taxon>Bacteria</taxon>
        <taxon>Bacillati</taxon>
        <taxon>Actinomycetota</taxon>
        <taxon>Actinomycetes</taxon>
        <taxon>Kitasatosporales</taxon>
        <taxon>Streptomycetaceae</taxon>
        <taxon>Streptomyces</taxon>
    </lineage>
</organism>
<protein>
    <recommendedName>
        <fullName evidence="4">MFS transporter</fullName>
    </recommendedName>
</protein>
<reference evidence="2 3" key="1">
    <citation type="submission" date="2020-04" db="EMBL/GenBank/DDBJ databases">
        <title>Characterization and engineering of Streptomyces griseofuscus DSM40191 as a potential heterologous host for expression of BGCs.</title>
        <authorList>
            <person name="Gren T."/>
            <person name="Whitford C.M."/>
            <person name="Mohite O.S."/>
            <person name="Joergensen T.S."/>
            <person name="Nielsen J.B."/>
            <person name="Lee S.Y."/>
            <person name="Weber T."/>
        </authorList>
    </citation>
    <scope>NUCLEOTIDE SEQUENCE [LARGE SCALE GENOMIC DNA]</scope>
    <source>
        <strain evidence="2 3">DSM 40191</strain>
    </source>
</reference>
<gene>
    <name evidence="2" type="ORF">HEP81_05888</name>
</gene>
<dbReference type="SUPFAM" id="SSF103473">
    <property type="entry name" value="MFS general substrate transporter"/>
    <property type="match status" value="1"/>
</dbReference>
<evidence type="ECO:0008006" key="4">
    <source>
        <dbReference type="Google" id="ProtNLM"/>
    </source>
</evidence>
<dbReference type="InterPro" id="IPR036259">
    <property type="entry name" value="MFS_trans_sf"/>
</dbReference>
<evidence type="ECO:0000313" key="3">
    <source>
        <dbReference type="Proteomes" id="UP000516422"/>
    </source>
</evidence>
<name>A0A7H1Q759_9ACTN</name>
<sequence length="127" mass="12819">MIDRLGHSPAYAGVPYAVQGAGSVTVGLLTGPAPRLLGARRFAAAGTALTGLAVIARAAASDPVALASPSASGLGLPCVLTTALTAVQREPPDALLGRVRPPRAHRTSSAPRRACWPPGGSRRRAQP</sequence>
<dbReference type="EMBL" id="CP051006">
    <property type="protein sequence ID" value="QNT96139.1"/>
    <property type="molecule type" value="Genomic_DNA"/>
</dbReference>
<evidence type="ECO:0000313" key="2">
    <source>
        <dbReference type="EMBL" id="QNT96139.1"/>
    </source>
</evidence>
<feature type="region of interest" description="Disordered" evidence="1">
    <location>
        <begin position="93"/>
        <end position="127"/>
    </location>
</feature>
<dbReference type="RefSeq" id="WP_051850213.1">
    <property type="nucleotide sequence ID" value="NZ_CP051006.1"/>
</dbReference>
<dbReference type="GeneID" id="99971401"/>
<dbReference type="AlphaFoldDB" id="A0A7H1Q759"/>